<evidence type="ECO:0000313" key="3">
    <source>
        <dbReference type="Proteomes" id="UP001595807"/>
    </source>
</evidence>
<reference evidence="3" key="1">
    <citation type="journal article" date="2019" name="Int. J. Syst. Evol. Microbiol.">
        <title>The Global Catalogue of Microorganisms (GCM) 10K type strain sequencing project: providing services to taxonomists for standard genome sequencing and annotation.</title>
        <authorList>
            <consortium name="The Broad Institute Genomics Platform"/>
            <consortium name="The Broad Institute Genome Sequencing Center for Infectious Disease"/>
            <person name="Wu L."/>
            <person name="Ma J."/>
        </authorList>
    </citation>
    <scope>NUCLEOTIDE SEQUENCE [LARGE SCALE GENOMIC DNA]</scope>
    <source>
        <strain evidence="3">CCUG 67170</strain>
    </source>
</reference>
<feature type="transmembrane region" description="Helical" evidence="1">
    <location>
        <begin position="137"/>
        <end position="159"/>
    </location>
</feature>
<proteinExistence type="predicted"/>
<dbReference type="Pfam" id="PF12730">
    <property type="entry name" value="ABC2_membrane_4"/>
    <property type="match status" value="1"/>
</dbReference>
<feature type="transmembrane region" description="Helical" evidence="1">
    <location>
        <begin position="223"/>
        <end position="241"/>
    </location>
</feature>
<comment type="caution">
    <text evidence="2">The sequence shown here is derived from an EMBL/GenBank/DDBJ whole genome shotgun (WGS) entry which is preliminary data.</text>
</comment>
<protein>
    <submittedName>
        <fullName evidence="2">ABC transporter permease</fullName>
    </submittedName>
</protein>
<gene>
    <name evidence="2" type="ORF">ACFORF_10120</name>
</gene>
<evidence type="ECO:0000256" key="1">
    <source>
        <dbReference type="SAM" id="Phobius"/>
    </source>
</evidence>
<feature type="transmembrane region" description="Helical" evidence="1">
    <location>
        <begin position="95"/>
        <end position="117"/>
    </location>
</feature>
<keyword evidence="1" id="KW-0472">Membrane</keyword>
<feature type="transmembrane region" description="Helical" evidence="1">
    <location>
        <begin position="166"/>
        <end position="191"/>
    </location>
</feature>
<sequence>MGLRLSLEFMKLKRRFIVLPLVLIIAVGLGWTQVITMTKLTGEQLVLSKFFDLATINSLILPLFICVLSARVMELEHMGKTFKLLQSSNETPEQLFGAKVVLMMLFLIPVSTLQVGYLVLFAQEHGSLLSFGLLAKFVFSFLFIGLALSMLHLFLAFAFPKQTVTITAGLIGSFISLVTGGMLPGMVQAFIPWQYYEWISPITRNRVGDGFIFELDSCYVQKIGILIFIISLAWLAIQSWFRKVDLL</sequence>
<organism evidence="2 3">
    <name type="scientific">Streptococcus caprae</name>
    <dbReference type="NCBI Taxonomy" id="1640501"/>
    <lineage>
        <taxon>Bacteria</taxon>
        <taxon>Bacillati</taxon>
        <taxon>Bacillota</taxon>
        <taxon>Bacilli</taxon>
        <taxon>Lactobacillales</taxon>
        <taxon>Streptococcaceae</taxon>
        <taxon>Streptococcus</taxon>
    </lineage>
</organism>
<accession>A0ABV8CY22</accession>
<feature type="transmembrane region" description="Helical" evidence="1">
    <location>
        <begin position="56"/>
        <end position="74"/>
    </location>
</feature>
<evidence type="ECO:0000313" key="2">
    <source>
        <dbReference type="EMBL" id="MFC3928905.1"/>
    </source>
</evidence>
<keyword evidence="3" id="KW-1185">Reference proteome</keyword>
<dbReference type="RefSeq" id="WP_380427860.1">
    <property type="nucleotide sequence ID" value="NZ_JBHRZV010000052.1"/>
</dbReference>
<name>A0ABV8CY22_9STRE</name>
<keyword evidence="1" id="KW-0812">Transmembrane</keyword>
<dbReference type="EMBL" id="JBHRZV010000052">
    <property type="protein sequence ID" value="MFC3928905.1"/>
    <property type="molecule type" value="Genomic_DNA"/>
</dbReference>
<keyword evidence="1" id="KW-1133">Transmembrane helix</keyword>
<dbReference type="Proteomes" id="UP001595807">
    <property type="component" value="Unassembled WGS sequence"/>
</dbReference>